<dbReference type="PANTHER" id="PTHR22854">
    <property type="entry name" value="TRYPTOPHAN BIOSYNTHESIS PROTEIN"/>
    <property type="match status" value="1"/>
</dbReference>
<evidence type="ECO:0000256" key="4">
    <source>
        <dbReference type="ARBA" id="ARBA00018080"/>
    </source>
</evidence>
<dbReference type="AlphaFoldDB" id="A0A1G8TVQ4"/>
<gene>
    <name evidence="10" type="primary">trpC</name>
    <name evidence="12" type="ORF">SAMN05428953_106179</name>
</gene>
<keyword evidence="5 10" id="KW-0028">Amino-acid biosynthesis</keyword>
<dbReference type="UniPathway" id="UPA00035">
    <property type="reaction ID" value="UER00043"/>
</dbReference>
<proteinExistence type="inferred from homology"/>
<dbReference type="PANTHER" id="PTHR22854:SF2">
    <property type="entry name" value="INDOLE-3-GLYCEROL-PHOSPHATE SYNTHASE"/>
    <property type="match status" value="1"/>
</dbReference>
<evidence type="ECO:0000256" key="5">
    <source>
        <dbReference type="ARBA" id="ARBA00022605"/>
    </source>
</evidence>
<dbReference type="CDD" id="cd00331">
    <property type="entry name" value="IGPS"/>
    <property type="match status" value="1"/>
</dbReference>
<comment type="similarity">
    <text evidence="10">Belongs to the TrpC family.</text>
</comment>
<evidence type="ECO:0000256" key="6">
    <source>
        <dbReference type="ARBA" id="ARBA00022793"/>
    </source>
</evidence>
<keyword evidence="9 10" id="KW-0456">Lyase</keyword>
<keyword evidence="6 10" id="KW-0210">Decarboxylase</keyword>
<dbReference type="GO" id="GO:0004640">
    <property type="term" value="F:phosphoribosylanthranilate isomerase activity"/>
    <property type="evidence" value="ECO:0007669"/>
    <property type="project" value="TreeGrafter"/>
</dbReference>
<keyword evidence="8 10" id="KW-0057">Aromatic amino acid biosynthesis</keyword>
<evidence type="ECO:0000313" key="12">
    <source>
        <dbReference type="EMBL" id="SDJ44975.1"/>
    </source>
</evidence>
<evidence type="ECO:0000256" key="7">
    <source>
        <dbReference type="ARBA" id="ARBA00022822"/>
    </source>
</evidence>
<dbReference type="HAMAP" id="MF_00134_B">
    <property type="entry name" value="IGPS_B"/>
    <property type="match status" value="1"/>
</dbReference>
<evidence type="ECO:0000259" key="11">
    <source>
        <dbReference type="Pfam" id="PF00218"/>
    </source>
</evidence>
<dbReference type="InterPro" id="IPR045186">
    <property type="entry name" value="Indole-3-glycerol_P_synth"/>
</dbReference>
<evidence type="ECO:0000256" key="1">
    <source>
        <dbReference type="ARBA" id="ARBA00001633"/>
    </source>
</evidence>
<dbReference type="GO" id="GO:0000162">
    <property type="term" value="P:L-tryptophan biosynthetic process"/>
    <property type="evidence" value="ECO:0007669"/>
    <property type="project" value="UniProtKB-UniRule"/>
</dbReference>
<dbReference type="InterPro" id="IPR013785">
    <property type="entry name" value="Aldolase_TIM"/>
</dbReference>
<dbReference type="Proteomes" id="UP000198894">
    <property type="component" value="Unassembled WGS sequence"/>
</dbReference>
<dbReference type="EC" id="4.1.1.48" evidence="3 10"/>
<dbReference type="Pfam" id="PF00218">
    <property type="entry name" value="IGPS"/>
    <property type="match status" value="1"/>
</dbReference>
<evidence type="ECO:0000313" key="13">
    <source>
        <dbReference type="Proteomes" id="UP000198894"/>
    </source>
</evidence>
<dbReference type="InterPro" id="IPR013798">
    <property type="entry name" value="Indole-3-glycerol_P_synth_dom"/>
</dbReference>
<dbReference type="GO" id="GO:0004425">
    <property type="term" value="F:indole-3-glycerol-phosphate synthase activity"/>
    <property type="evidence" value="ECO:0007669"/>
    <property type="project" value="UniProtKB-UniRule"/>
</dbReference>
<dbReference type="NCBIfam" id="NF001373">
    <property type="entry name" value="PRK00278.1-6"/>
    <property type="match status" value="1"/>
</dbReference>
<comment type="catalytic activity">
    <reaction evidence="1 10">
        <text>1-(2-carboxyphenylamino)-1-deoxy-D-ribulose 5-phosphate + H(+) = (1S,2R)-1-C-(indol-3-yl)glycerol 3-phosphate + CO2 + H2O</text>
        <dbReference type="Rhea" id="RHEA:23476"/>
        <dbReference type="ChEBI" id="CHEBI:15377"/>
        <dbReference type="ChEBI" id="CHEBI:15378"/>
        <dbReference type="ChEBI" id="CHEBI:16526"/>
        <dbReference type="ChEBI" id="CHEBI:58613"/>
        <dbReference type="ChEBI" id="CHEBI:58866"/>
        <dbReference type="EC" id="4.1.1.48"/>
    </reaction>
</comment>
<evidence type="ECO:0000256" key="10">
    <source>
        <dbReference type="HAMAP-Rule" id="MF_00134"/>
    </source>
</evidence>
<sequence length="283" mass="30682">MSDILRKIEAYKRDEIAAAKARVPLAEIKARAKDADAPRGFLSVLEAKRKSGSFALIAEIKKASPSKGLIRADFDPPALATAYAEGGAACLSVLTDAPSFQGAPEFLTDARSAVTLPALRKDFLFEPYQVFEARAWGADAILIIMASVDDAVARELETTAFELGMDALVEVHDEAETERALKLSSRLIGINNRNLRTFETSIETSERLAAMVPADRLLVSESGIFSHQDCRRLERSDIGTFLVGESLMRQQDVATATHLLLTGKAPANASARKSESMFGEHDA</sequence>
<keyword evidence="7 10" id="KW-0822">Tryptophan biosynthesis</keyword>
<comment type="pathway">
    <text evidence="2 10">Amino-acid biosynthesis; L-tryptophan biosynthesis; L-tryptophan from chorismate: step 4/5.</text>
</comment>
<name>A0A1G8TVQ4_9HYPH</name>
<evidence type="ECO:0000256" key="8">
    <source>
        <dbReference type="ARBA" id="ARBA00023141"/>
    </source>
</evidence>
<organism evidence="12 13">
    <name type="scientific">Mesorhizobium muleiense</name>
    <dbReference type="NCBI Taxonomy" id="1004279"/>
    <lineage>
        <taxon>Bacteria</taxon>
        <taxon>Pseudomonadati</taxon>
        <taxon>Pseudomonadota</taxon>
        <taxon>Alphaproteobacteria</taxon>
        <taxon>Hyphomicrobiales</taxon>
        <taxon>Phyllobacteriaceae</taxon>
        <taxon>Mesorhizobium</taxon>
    </lineage>
</organism>
<dbReference type="FunFam" id="3.20.20.70:FF:000024">
    <property type="entry name" value="Indole-3-glycerol phosphate synthase"/>
    <property type="match status" value="1"/>
</dbReference>
<dbReference type="PROSITE" id="PS00614">
    <property type="entry name" value="IGPS"/>
    <property type="match status" value="1"/>
</dbReference>
<dbReference type="NCBIfam" id="NF001370">
    <property type="entry name" value="PRK00278.1-2"/>
    <property type="match status" value="1"/>
</dbReference>
<dbReference type="EMBL" id="FNEE01000006">
    <property type="protein sequence ID" value="SDJ44975.1"/>
    <property type="molecule type" value="Genomic_DNA"/>
</dbReference>
<dbReference type="InterPro" id="IPR011060">
    <property type="entry name" value="RibuloseP-bd_barrel"/>
</dbReference>
<evidence type="ECO:0000256" key="3">
    <source>
        <dbReference type="ARBA" id="ARBA00012362"/>
    </source>
</evidence>
<dbReference type="SUPFAM" id="SSF51366">
    <property type="entry name" value="Ribulose-phoshate binding barrel"/>
    <property type="match status" value="1"/>
</dbReference>
<dbReference type="NCBIfam" id="NF001377">
    <property type="entry name" value="PRK00278.2-4"/>
    <property type="match status" value="1"/>
</dbReference>
<dbReference type="RefSeq" id="WP_091593804.1">
    <property type="nucleotide sequence ID" value="NZ_FNEE01000006.1"/>
</dbReference>
<dbReference type="Gene3D" id="3.20.20.70">
    <property type="entry name" value="Aldolase class I"/>
    <property type="match status" value="1"/>
</dbReference>
<accession>A0A1G8TVQ4</accession>
<keyword evidence="13" id="KW-1185">Reference proteome</keyword>
<feature type="domain" description="Indole-3-glycerol phosphate synthase" evidence="11">
    <location>
        <begin position="5"/>
        <end position="258"/>
    </location>
</feature>
<dbReference type="InterPro" id="IPR001468">
    <property type="entry name" value="Indole-3-GlycerolPSynthase_CS"/>
</dbReference>
<evidence type="ECO:0000256" key="9">
    <source>
        <dbReference type="ARBA" id="ARBA00023239"/>
    </source>
</evidence>
<reference evidence="13" key="1">
    <citation type="submission" date="2016-10" db="EMBL/GenBank/DDBJ databases">
        <authorList>
            <person name="Varghese N."/>
            <person name="Submissions S."/>
        </authorList>
    </citation>
    <scope>NUCLEOTIDE SEQUENCE [LARGE SCALE GENOMIC DNA]</scope>
    <source>
        <strain evidence="13">CGMCC 1.11022</strain>
    </source>
</reference>
<evidence type="ECO:0000256" key="2">
    <source>
        <dbReference type="ARBA" id="ARBA00004696"/>
    </source>
</evidence>
<protein>
    <recommendedName>
        <fullName evidence="4 10">Indole-3-glycerol phosphate synthase</fullName>
        <shortName evidence="10">IGPS</shortName>
        <ecNumber evidence="3 10">4.1.1.48</ecNumber>
    </recommendedName>
</protein>